<keyword evidence="28" id="KW-1185">Reference proteome</keyword>
<keyword evidence="16 24" id="KW-0472">Membrane</keyword>
<gene>
    <name evidence="27" type="ORF">MKW94_026461</name>
</gene>
<dbReference type="InterPro" id="IPR000719">
    <property type="entry name" value="Prot_kinase_dom"/>
</dbReference>
<feature type="domain" description="Protein kinase" evidence="26">
    <location>
        <begin position="349"/>
        <end position="628"/>
    </location>
</feature>
<keyword evidence="9 25" id="KW-0732">Signal</keyword>
<dbReference type="PROSITE" id="PS00307">
    <property type="entry name" value="LECTIN_LEGUME_BETA"/>
    <property type="match status" value="1"/>
</dbReference>
<evidence type="ECO:0000256" key="1">
    <source>
        <dbReference type="ARBA" id="ARBA00004251"/>
    </source>
</evidence>
<evidence type="ECO:0000256" key="3">
    <source>
        <dbReference type="ARBA" id="ARBA00010217"/>
    </source>
</evidence>
<dbReference type="InterPro" id="IPR001220">
    <property type="entry name" value="Legume_lectin_dom"/>
</dbReference>
<feature type="compositionally biased region" description="Polar residues" evidence="23">
    <location>
        <begin position="643"/>
        <end position="656"/>
    </location>
</feature>
<evidence type="ECO:0000256" key="6">
    <source>
        <dbReference type="ARBA" id="ARBA00022527"/>
    </source>
</evidence>
<dbReference type="AlphaFoldDB" id="A0AA41V1J9"/>
<evidence type="ECO:0000256" key="9">
    <source>
        <dbReference type="ARBA" id="ARBA00022729"/>
    </source>
</evidence>
<dbReference type="Pfam" id="PF00139">
    <property type="entry name" value="Lectin_legB"/>
    <property type="match status" value="1"/>
</dbReference>
<dbReference type="GO" id="GO:0004674">
    <property type="term" value="F:protein serine/threonine kinase activity"/>
    <property type="evidence" value="ECO:0007669"/>
    <property type="project" value="UniProtKB-KW"/>
</dbReference>
<evidence type="ECO:0000256" key="14">
    <source>
        <dbReference type="ARBA" id="ARBA00022840"/>
    </source>
</evidence>
<evidence type="ECO:0000256" key="25">
    <source>
        <dbReference type="SAM" id="SignalP"/>
    </source>
</evidence>
<dbReference type="InterPro" id="IPR017441">
    <property type="entry name" value="Protein_kinase_ATP_BS"/>
</dbReference>
<evidence type="ECO:0000256" key="15">
    <source>
        <dbReference type="ARBA" id="ARBA00022989"/>
    </source>
</evidence>
<dbReference type="GO" id="GO:0005886">
    <property type="term" value="C:plasma membrane"/>
    <property type="evidence" value="ECO:0007669"/>
    <property type="project" value="UniProtKB-SubCell"/>
</dbReference>
<keyword evidence="11 22" id="KW-0547">Nucleotide-binding</keyword>
<keyword evidence="6" id="KW-0723">Serine/threonine-protein kinase</keyword>
<dbReference type="InterPro" id="IPR001245">
    <property type="entry name" value="Ser-Thr/Tyr_kinase_cat_dom"/>
</dbReference>
<evidence type="ECO:0000256" key="19">
    <source>
        <dbReference type="ARBA" id="ARBA00058054"/>
    </source>
</evidence>
<dbReference type="Gene3D" id="1.10.510.10">
    <property type="entry name" value="Transferase(Phosphotransferase) domain 1"/>
    <property type="match status" value="1"/>
</dbReference>
<dbReference type="CDD" id="cd06899">
    <property type="entry name" value="lectin_legume_LecRK_Arcelin_ConA"/>
    <property type="match status" value="1"/>
</dbReference>
<dbReference type="SUPFAM" id="SSF49899">
    <property type="entry name" value="Concanavalin A-like lectins/glucanases"/>
    <property type="match status" value="1"/>
</dbReference>
<sequence length="656" mass="72337">MFFVLLIKILLIHPSSTNSLSFDFPHFTPNVSQIQFQNDTFWANNNAIELTKDVDTPNRLESVGWATYAQPIQLWDATTGRLTDFDTHFSFIIGSIEAKGNGDGITFFLAPFGSKVPPRSSGGSLALFVAERADDPRKNRVVAVEFDTFQNTWDPSPDHVGINVNSIVSVANVSWNSSMKDGRTASARVTYNSTTKNLSVFLAYDEDAPVFGGNSVLYHTVDLSKVLPQRIMVGFSGSAGWTAETHRVLSWQFSSTLEIGQNPKNVSDMHSGNGSKTDHGSNIGLLLVGIVAGLGVFGCGFCIALVFWWKKRGSSRSSKANSNMDNEFERGTGPKKFSYGDLVLATNNFDEGRKLGEGGFGGVYKGFLSNVSLNVAVKRVSRGSKQGIKEYQSEVKIISKLRHRNLVQLIGWCHERNDLLLVYEFMPNRSLDKHLFQGENGLTWDVRYKIALGLASALLYLHEAWEECVLHRDIKSSNVMLDSNFNAKLGDFGLARLVDHDRGSKTTVIAGTRGYLAPECFTTGKSSKESDVYSFGIVALEIACGRKPDQAVGGVLVEWVWSLYGSRKIVEAADERLRMEFNELEIEHLMVLGLWCAHPDYKARPLATQVFNVLRFESPLPKLPHEYPPTPASPPAAPCVPDNPSSAGLTDTLTGR</sequence>
<proteinExistence type="inferred from homology"/>
<name>A0AA41V1J9_PAPNU</name>
<feature type="binding site" evidence="22">
    <location>
        <position position="378"/>
    </location>
    <ligand>
        <name>ATP</name>
        <dbReference type="ChEBI" id="CHEBI:30616"/>
    </ligand>
</feature>
<keyword evidence="10" id="KW-0430">Lectin</keyword>
<protein>
    <recommendedName>
        <fullName evidence="4">non-specific serine/threonine protein kinase</fullName>
        <ecNumber evidence="4">2.7.11.1</ecNumber>
    </recommendedName>
</protein>
<dbReference type="SMART" id="SM00220">
    <property type="entry name" value="S_TKc"/>
    <property type="match status" value="1"/>
</dbReference>
<dbReference type="Gene3D" id="3.30.200.20">
    <property type="entry name" value="Phosphorylase Kinase, domain 1"/>
    <property type="match status" value="1"/>
</dbReference>
<comment type="subcellular location">
    <subcellularLocation>
        <location evidence="1">Cell membrane</location>
        <topology evidence="1">Single-pass type I membrane protein</topology>
    </subcellularLocation>
</comment>
<evidence type="ECO:0000256" key="11">
    <source>
        <dbReference type="ARBA" id="ARBA00022741"/>
    </source>
</evidence>
<evidence type="ECO:0000256" key="22">
    <source>
        <dbReference type="PROSITE-ProRule" id="PRU10141"/>
    </source>
</evidence>
<evidence type="ECO:0000256" key="10">
    <source>
        <dbReference type="ARBA" id="ARBA00022734"/>
    </source>
</evidence>
<feature type="region of interest" description="Disordered" evidence="23">
    <location>
        <begin position="625"/>
        <end position="656"/>
    </location>
</feature>
<evidence type="ECO:0000256" key="13">
    <source>
        <dbReference type="ARBA" id="ARBA00022821"/>
    </source>
</evidence>
<evidence type="ECO:0000256" key="12">
    <source>
        <dbReference type="ARBA" id="ARBA00022777"/>
    </source>
</evidence>
<evidence type="ECO:0000256" key="2">
    <source>
        <dbReference type="ARBA" id="ARBA00008536"/>
    </source>
</evidence>
<keyword evidence="12" id="KW-0418">Kinase</keyword>
<comment type="function">
    <text evidence="20">Promotes hydrogen peroxide H(2)O(2) production and cell death.</text>
</comment>
<keyword evidence="13" id="KW-0611">Plant defense</keyword>
<keyword evidence="5" id="KW-1003">Cell membrane</keyword>
<dbReference type="FunFam" id="2.60.120.200:FF:000103">
    <property type="entry name" value="L-type lectin-domain containing receptor kinase IX.1"/>
    <property type="match status" value="1"/>
</dbReference>
<dbReference type="InterPro" id="IPR008271">
    <property type="entry name" value="Ser/Thr_kinase_AS"/>
</dbReference>
<dbReference type="Gene3D" id="2.60.120.200">
    <property type="match status" value="1"/>
</dbReference>
<keyword evidence="15 24" id="KW-1133">Transmembrane helix</keyword>
<keyword evidence="18" id="KW-0325">Glycoprotein</keyword>
<evidence type="ECO:0000256" key="4">
    <source>
        <dbReference type="ARBA" id="ARBA00012513"/>
    </source>
</evidence>
<evidence type="ECO:0000256" key="17">
    <source>
        <dbReference type="ARBA" id="ARBA00023170"/>
    </source>
</evidence>
<dbReference type="FunFam" id="1.10.510.10:FF:000240">
    <property type="entry name" value="Lectin-domain containing receptor kinase A4.3"/>
    <property type="match status" value="1"/>
</dbReference>
<dbReference type="PROSITE" id="PS00107">
    <property type="entry name" value="PROTEIN_KINASE_ATP"/>
    <property type="match status" value="1"/>
</dbReference>
<evidence type="ECO:0000256" key="8">
    <source>
        <dbReference type="ARBA" id="ARBA00022692"/>
    </source>
</evidence>
<dbReference type="CDD" id="cd14066">
    <property type="entry name" value="STKc_IRAK"/>
    <property type="match status" value="1"/>
</dbReference>
<keyword evidence="7" id="KW-0808">Transferase</keyword>
<dbReference type="Pfam" id="PF07714">
    <property type="entry name" value="PK_Tyr_Ser-Thr"/>
    <property type="match status" value="1"/>
</dbReference>
<dbReference type="InterPro" id="IPR019825">
    <property type="entry name" value="Lectin_legB_Mn/Ca_BS"/>
</dbReference>
<accession>A0AA41V1J9</accession>
<dbReference type="InterPro" id="IPR013320">
    <property type="entry name" value="ConA-like_dom_sf"/>
</dbReference>
<dbReference type="EC" id="2.7.11.1" evidence="4"/>
<feature type="compositionally biased region" description="Pro residues" evidence="23">
    <location>
        <begin position="626"/>
        <end position="638"/>
    </location>
</feature>
<evidence type="ECO:0000313" key="28">
    <source>
        <dbReference type="Proteomes" id="UP001177140"/>
    </source>
</evidence>
<evidence type="ECO:0000256" key="24">
    <source>
        <dbReference type="SAM" id="Phobius"/>
    </source>
</evidence>
<evidence type="ECO:0000256" key="23">
    <source>
        <dbReference type="SAM" id="MobiDB-lite"/>
    </source>
</evidence>
<dbReference type="GO" id="GO:0002229">
    <property type="term" value="P:defense response to oomycetes"/>
    <property type="evidence" value="ECO:0007669"/>
    <property type="project" value="UniProtKB-ARBA"/>
</dbReference>
<comment type="similarity">
    <text evidence="3">In the C-terminal section; belongs to the protein kinase superfamily. Ser/Thr protein kinase family.</text>
</comment>
<dbReference type="InterPro" id="IPR011009">
    <property type="entry name" value="Kinase-like_dom_sf"/>
</dbReference>
<evidence type="ECO:0000259" key="26">
    <source>
        <dbReference type="PROSITE" id="PS50011"/>
    </source>
</evidence>
<dbReference type="InterPro" id="IPR050528">
    <property type="entry name" value="L-type_Lectin-RKs"/>
</dbReference>
<organism evidence="27 28">
    <name type="scientific">Papaver nudicaule</name>
    <name type="common">Iceland poppy</name>
    <dbReference type="NCBI Taxonomy" id="74823"/>
    <lineage>
        <taxon>Eukaryota</taxon>
        <taxon>Viridiplantae</taxon>
        <taxon>Streptophyta</taxon>
        <taxon>Embryophyta</taxon>
        <taxon>Tracheophyta</taxon>
        <taxon>Spermatophyta</taxon>
        <taxon>Magnoliopsida</taxon>
        <taxon>Ranunculales</taxon>
        <taxon>Papaveraceae</taxon>
        <taxon>Papaveroideae</taxon>
        <taxon>Papaver</taxon>
    </lineage>
</organism>
<keyword evidence="14 22" id="KW-0067">ATP-binding</keyword>
<dbReference type="Proteomes" id="UP001177140">
    <property type="component" value="Unassembled WGS sequence"/>
</dbReference>
<feature type="signal peptide" evidence="25">
    <location>
        <begin position="1"/>
        <end position="17"/>
    </location>
</feature>
<dbReference type="PROSITE" id="PS50011">
    <property type="entry name" value="PROTEIN_KINASE_DOM"/>
    <property type="match status" value="1"/>
</dbReference>
<comment type="similarity">
    <text evidence="2">In the N-terminal section; belongs to the leguminous lectin family.</text>
</comment>
<evidence type="ECO:0000256" key="7">
    <source>
        <dbReference type="ARBA" id="ARBA00022679"/>
    </source>
</evidence>
<comment type="subunit">
    <text evidence="21">Interacts with ABCG40.</text>
</comment>
<dbReference type="GO" id="GO:0009626">
    <property type="term" value="P:plant-type hypersensitive response"/>
    <property type="evidence" value="ECO:0007669"/>
    <property type="project" value="UniProtKB-ARBA"/>
</dbReference>
<dbReference type="GO" id="GO:0030246">
    <property type="term" value="F:carbohydrate binding"/>
    <property type="evidence" value="ECO:0007669"/>
    <property type="project" value="UniProtKB-KW"/>
</dbReference>
<evidence type="ECO:0000256" key="18">
    <source>
        <dbReference type="ARBA" id="ARBA00023180"/>
    </source>
</evidence>
<dbReference type="PANTHER" id="PTHR27007">
    <property type="match status" value="1"/>
</dbReference>
<evidence type="ECO:0000256" key="21">
    <source>
        <dbReference type="ARBA" id="ARBA00063357"/>
    </source>
</evidence>
<dbReference type="PROSITE" id="PS00108">
    <property type="entry name" value="PROTEIN_KINASE_ST"/>
    <property type="match status" value="1"/>
</dbReference>
<dbReference type="GO" id="GO:0005524">
    <property type="term" value="F:ATP binding"/>
    <property type="evidence" value="ECO:0007669"/>
    <property type="project" value="UniProtKB-UniRule"/>
</dbReference>
<evidence type="ECO:0000313" key="27">
    <source>
        <dbReference type="EMBL" id="MCL7030950.1"/>
    </source>
</evidence>
<evidence type="ECO:0000256" key="16">
    <source>
        <dbReference type="ARBA" id="ARBA00023136"/>
    </source>
</evidence>
<feature type="chain" id="PRO_5041409231" description="non-specific serine/threonine protein kinase" evidence="25">
    <location>
        <begin position="18"/>
        <end position="656"/>
    </location>
</feature>
<keyword evidence="17" id="KW-0675">Receptor</keyword>
<evidence type="ECO:0000256" key="5">
    <source>
        <dbReference type="ARBA" id="ARBA00022475"/>
    </source>
</evidence>
<dbReference type="EMBL" id="JAJJMA010107089">
    <property type="protein sequence ID" value="MCL7030950.1"/>
    <property type="molecule type" value="Genomic_DNA"/>
</dbReference>
<evidence type="ECO:0000256" key="20">
    <source>
        <dbReference type="ARBA" id="ARBA00058818"/>
    </source>
</evidence>
<feature type="transmembrane region" description="Helical" evidence="24">
    <location>
        <begin position="283"/>
        <end position="309"/>
    </location>
</feature>
<comment type="caution">
    <text evidence="27">The sequence shown here is derived from an EMBL/GenBank/DDBJ whole genome shotgun (WGS) entry which is preliminary data.</text>
</comment>
<comment type="function">
    <text evidence="19">Involved in resistance response to the pathogenic oomycetes Phytophthora infestans and Phytophthora capsici.</text>
</comment>
<keyword evidence="8 24" id="KW-0812">Transmembrane</keyword>
<reference evidence="27" key="1">
    <citation type="submission" date="2022-03" db="EMBL/GenBank/DDBJ databases">
        <title>A functionally conserved STORR gene fusion in Papaver species that diverged 16.8 million years ago.</title>
        <authorList>
            <person name="Catania T."/>
        </authorList>
    </citation>
    <scope>NUCLEOTIDE SEQUENCE</scope>
    <source>
        <strain evidence="27">S-191538</strain>
    </source>
</reference>
<dbReference type="FunFam" id="3.30.200.20:FF:000168">
    <property type="entry name" value="L-type lectin-domain containing receptor kinase IX.1"/>
    <property type="match status" value="1"/>
</dbReference>
<dbReference type="SUPFAM" id="SSF56112">
    <property type="entry name" value="Protein kinase-like (PK-like)"/>
    <property type="match status" value="1"/>
</dbReference>